<protein>
    <submittedName>
        <fullName evidence="1">Uncharacterized protein</fullName>
    </submittedName>
</protein>
<keyword evidence="2" id="KW-1185">Reference proteome</keyword>
<name>A0AAN9QT77_PHACN</name>
<proteinExistence type="predicted"/>
<evidence type="ECO:0000313" key="1">
    <source>
        <dbReference type="EMBL" id="KAK7347042.1"/>
    </source>
</evidence>
<gene>
    <name evidence="1" type="ORF">VNO80_21568</name>
</gene>
<evidence type="ECO:0000313" key="2">
    <source>
        <dbReference type="Proteomes" id="UP001374584"/>
    </source>
</evidence>
<sequence length="91" mass="10394">MNFTAGTGSTAMTKVQPFPVCLNALSGTTTLITRDPVAEKRAKVETLREKVEVEEEKTKHEKSVYNKAKFSEEESVLRENYRTKIDLLHHR</sequence>
<accession>A0AAN9QT77</accession>
<dbReference type="AlphaFoldDB" id="A0AAN9QT77"/>
<reference evidence="1 2" key="1">
    <citation type="submission" date="2024-01" db="EMBL/GenBank/DDBJ databases">
        <title>The genomes of 5 underutilized Papilionoideae crops provide insights into root nodulation and disease resistanc.</title>
        <authorList>
            <person name="Jiang F."/>
        </authorList>
    </citation>
    <scope>NUCLEOTIDE SEQUENCE [LARGE SCALE GENOMIC DNA]</scope>
    <source>
        <strain evidence="1">JINMINGXINNONG_FW02</strain>
        <tissue evidence="1">Leaves</tissue>
    </source>
</reference>
<dbReference type="EMBL" id="JAYMYR010000008">
    <property type="protein sequence ID" value="KAK7347042.1"/>
    <property type="molecule type" value="Genomic_DNA"/>
</dbReference>
<comment type="caution">
    <text evidence="1">The sequence shown here is derived from an EMBL/GenBank/DDBJ whole genome shotgun (WGS) entry which is preliminary data.</text>
</comment>
<dbReference type="Proteomes" id="UP001374584">
    <property type="component" value="Unassembled WGS sequence"/>
</dbReference>
<organism evidence="1 2">
    <name type="scientific">Phaseolus coccineus</name>
    <name type="common">Scarlet runner bean</name>
    <name type="synonym">Phaseolus multiflorus</name>
    <dbReference type="NCBI Taxonomy" id="3886"/>
    <lineage>
        <taxon>Eukaryota</taxon>
        <taxon>Viridiplantae</taxon>
        <taxon>Streptophyta</taxon>
        <taxon>Embryophyta</taxon>
        <taxon>Tracheophyta</taxon>
        <taxon>Spermatophyta</taxon>
        <taxon>Magnoliopsida</taxon>
        <taxon>eudicotyledons</taxon>
        <taxon>Gunneridae</taxon>
        <taxon>Pentapetalae</taxon>
        <taxon>rosids</taxon>
        <taxon>fabids</taxon>
        <taxon>Fabales</taxon>
        <taxon>Fabaceae</taxon>
        <taxon>Papilionoideae</taxon>
        <taxon>50 kb inversion clade</taxon>
        <taxon>NPAAA clade</taxon>
        <taxon>indigoferoid/millettioid clade</taxon>
        <taxon>Phaseoleae</taxon>
        <taxon>Phaseolus</taxon>
    </lineage>
</organism>